<evidence type="ECO:0000313" key="2">
    <source>
        <dbReference type="Proteomes" id="UP000650081"/>
    </source>
</evidence>
<evidence type="ECO:0000313" key="1">
    <source>
        <dbReference type="EMBL" id="MBC6995908.1"/>
    </source>
</evidence>
<organism evidence="1 2">
    <name type="scientific">Neolewinella lacunae</name>
    <dbReference type="NCBI Taxonomy" id="1517758"/>
    <lineage>
        <taxon>Bacteria</taxon>
        <taxon>Pseudomonadati</taxon>
        <taxon>Bacteroidota</taxon>
        <taxon>Saprospiria</taxon>
        <taxon>Saprospirales</taxon>
        <taxon>Lewinellaceae</taxon>
        <taxon>Neolewinella</taxon>
    </lineage>
</organism>
<accession>A0A923TA90</accession>
<dbReference type="RefSeq" id="WP_187467924.1">
    <property type="nucleotide sequence ID" value="NZ_JACSIT010000141.1"/>
</dbReference>
<dbReference type="EMBL" id="JACSIT010000141">
    <property type="protein sequence ID" value="MBC6995908.1"/>
    <property type="molecule type" value="Genomic_DNA"/>
</dbReference>
<protein>
    <submittedName>
        <fullName evidence="1">Uncharacterized protein</fullName>
    </submittedName>
</protein>
<reference evidence="1" key="1">
    <citation type="submission" date="2020-08" db="EMBL/GenBank/DDBJ databases">
        <title>Lewinella bacteria from marine environments.</title>
        <authorList>
            <person name="Zhong Y."/>
        </authorList>
    </citation>
    <scope>NUCLEOTIDE SEQUENCE</scope>
    <source>
        <strain evidence="1">KCTC 42187</strain>
    </source>
</reference>
<dbReference type="Proteomes" id="UP000650081">
    <property type="component" value="Unassembled WGS sequence"/>
</dbReference>
<comment type="caution">
    <text evidence="1">The sequence shown here is derived from an EMBL/GenBank/DDBJ whole genome shotgun (WGS) entry which is preliminary data.</text>
</comment>
<name>A0A923TA90_9BACT</name>
<proteinExistence type="predicted"/>
<gene>
    <name evidence="1" type="ORF">H9S92_17200</name>
</gene>
<keyword evidence="2" id="KW-1185">Reference proteome</keyword>
<sequence length="132" mass="14941">MRLLILICCYSISTLPLTAQRELSLTYTGAKLIRNEHVGNEWARGVWLGDDSMLRDQPYRITSGSSYTLSVAAEEANEKYPDRGDEEISFTLSDLLPAVENGGFYLEVMVTESNGRYAGGRALWRFYFLVEE</sequence>
<dbReference type="AlphaFoldDB" id="A0A923TA90"/>